<accession>A0A7Y7LZW6</accession>
<evidence type="ECO:0000256" key="1">
    <source>
        <dbReference type="ARBA" id="ARBA00022729"/>
    </source>
</evidence>
<dbReference type="SUPFAM" id="SSF53850">
    <property type="entry name" value="Periplasmic binding protein-like II"/>
    <property type="match status" value="1"/>
</dbReference>
<evidence type="ECO:0000259" key="3">
    <source>
        <dbReference type="SMART" id="SM00062"/>
    </source>
</evidence>
<comment type="caution">
    <text evidence="4">The sequence shown here is derived from an EMBL/GenBank/DDBJ whole genome shotgun (WGS) entry which is preliminary data.</text>
</comment>
<dbReference type="Gene3D" id="3.40.190.10">
    <property type="entry name" value="Periplasmic binding protein-like II"/>
    <property type="match status" value="2"/>
</dbReference>
<dbReference type="SMART" id="SM00062">
    <property type="entry name" value="PBPb"/>
    <property type="match status" value="1"/>
</dbReference>
<evidence type="ECO:0000313" key="4">
    <source>
        <dbReference type="EMBL" id="NVM96427.1"/>
    </source>
</evidence>
<dbReference type="PROSITE" id="PS51257">
    <property type="entry name" value="PROKAR_LIPOPROTEIN"/>
    <property type="match status" value="1"/>
</dbReference>
<reference evidence="4 5" key="1">
    <citation type="submission" date="2020-02" db="EMBL/GenBank/DDBJ databases">
        <title>Genome sequence of strain AETb3-4.</title>
        <authorList>
            <person name="Gao J."/>
            <person name="Zhang X."/>
        </authorList>
    </citation>
    <scope>NUCLEOTIDE SEQUENCE [LARGE SCALE GENOMIC DNA]</scope>
    <source>
        <strain evidence="4 5">AETb3-4</strain>
    </source>
</reference>
<protein>
    <submittedName>
        <fullName evidence="4">ABC transporter substrate-binding protein</fullName>
    </submittedName>
</protein>
<dbReference type="EMBL" id="JAAMFM010000031">
    <property type="protein sequence ID" value="NVM96427.1"/>
    <property type="molecule type" value="Genomic_DNA"/>
</dbReference>
<organism evidence="4 5">
    <name type="scientific">Arthrobacter wenxiniae</name>
    <dbReference type="NCBI Taxonomy" id="2713570"/>
    <lineage>
        <taxon>Bacteria</taxon>
        <taxon>Bacillati</taxon>
        <taxon>Actinomycetota</taxon>
        <taxon>Actinomycetes</taxon>
        <taxon>Micrococcales</taxon>
        <taxon>Micrococcaceae</taxon>
        <taxon>Arthrobacter</taxon>
    </lineage>
</organism>
<dbReference type="Pfam" id="PF00497">
    <property type="entry name" value="SBP_bac_3"/>
    <property type="match status" value="1"/>
</dbReference>
<evidence type="ECO:0000256" key="2">
    <source>
        <dbReference type="SAM" id="SignalP"/>
    </source>
</evidence>
<keyword evidence="5" id="KW-1185">Reference proteome</keyword>
<name>A0A7Y7LZW6_9MICC</name>
<dbReference type="CDD" id="cd01004">
    <property type="entry name" value="PBP2_MidA_like"/>
    <property type="match status" value="1"/>
</dbReference>
<dbReference type="RefSeq" id="WP_176636147.1">
    <property type="nucleotide sequence ID" value="NZ_JAAMFM010000031.1"/>
</dbReference>
<gene>
    <name evidence="4" type="ORF">G6034_16235</name>
</gene>
<dbReference type="PANTHER" id="PTHR35936:SF17">
    <property type="entry name" value="ARGININE-BINDING EXTRACELLULAR PROTEIN ARTP"/>
    <property type="match status" value="1"/>
</dbReference>
<keyword evidence="1 2" id="KW-0732">Signal</keyword>
<evidence type="ECO:0000313" key="5">
    <source>
        <dbReference type="Proteomes" id="UP000543556"/>
    </source>
</evidence>
<feature type="signal peptide" evidence="2">
    <location>
        <begin position="1"/>
        <end position="21"/>
    </location>
</feature>
<dbReference type="Proteomes" id="UP000543556">
    <property type="component" value="Unassembled WGS sequence"/>
</dbReference>
<proteinExistence type="predicted"/>
<feature type="chain" id="PRO_5039709986" evidence="2">
    <location>
        <begin position="22"/>
        <end position="308"/>
    </location>
</feature>
<feature type="domain" description="Solute-binding protein family 3/N-terminal" evidence="3">
    <location>
        <begin position="65"/>
        <end position="295"/>
    </location>
</feature>
<sequence>MHTFRKSLLTAGVLTLTIVAAGCTTVPASPQAGGQAELASPVAATLTVNDKARALLPTTIREAGVLKIASDPTYPPFEYFDTDNKTMIGWDVDMGNAIAAVLGLKADHVPATFDTILPGLTSHKYDLGMSAFSVTPERAKAVDFVPYLDNGTGLAVAPKNPLKLAIEGLTLCGQKVAAQKGSIQSMDLIPQLSKKCTDAGKPALEAQNFPTQTDANLALTSGRVSGVLADSVSLAYQGKLADGRFELGAGADFDPLPTGTALNKGSELLPAIQEATRLVVESPAFAEINAKWGIPAAATISANKIVQK</sequence>
<dbReference type="InterPro" id="IPR001638">
    <property type="entry name" value="Solute-binding_3/MltF_N"/>
</dbReference>
<dbReference type="AlphaFoldDB" id="A0A7Y7LZW6"/>
<dbReference type="PANTHER" id="PTHR35936">
    <property type="entry name" value="MEMBRANE-BOUND LYTIC MUREIN TRANSGLYCOSYLASE F"/>
    <property type="match status" value="1"/>
</dbReference>